<gene>
    <name evidence="2" type="ORF">WA1_31940</name>
</gene>
<dbReference type="NCBIfam" id="NF047718">
    <property type="entry name" value="Hfq_rel_Cyano"/>
    <property type="match status" value="1"/>
</dbReference>
<dbReference type="Gene3D" id="2.30.30.100">
    <property type="match status" value="1"/>
</dbReference>
<dbReference type="Proteomes" id="UP000076925">
    <property type="component" value="Unassembled WGS sequence"/>
</dbReference>
<dbReference type="Pfam" id="PF21979">
    <property type="entry name" value="Hfq_1"/>
    <property type="match status" value="1"/>
</dbReference>
<evidence type="ECO:0000259" key="1">
    <source>
        <dbReference type="Pfam" id="PF21979"/>
    </source>
</evidence>
<evidence type="ECO:0000313" key="2">
    <source>
        <dbReference type="EMBL" id="KYC39347.1"/>
    </source>
</evidence>
<dbReference type="EMBL" id="ANNX02000035">
    <property type="protein sequence ID" value="KYC39347.1"/>
    <property type="molecule type" value="Genomic_DNA"/>
</dbReference>
<dbReference type="STRING" id="128403.WA1_31940"/>
<proteinExistence type="predicted"/>
<protein>
    <submittedName>
        <fullName evidence="2">RNA-binding protein hfq</fullName>
    </submittedName>
</protein>
<dbReference type="SUPFAM" id="SSF50182">
    <property type="entry name" value="Sm-like ribonucleoproteins"/>
    <property type="match status" value="1"/>
</dbReference>
<sequence>MITEFDTSLPSIRQVQNLIKEGASVQIKLLTGDLLTGKMIWQDVQCLCYVDDHNQQITVWKQAISYIKPIM</sequence>
<reference evidence="2 3" key="1">
    <citation type="journal article" date="2013" name="Genome Biol. Evol.">
        <title>Genomes of Stigonematalean cyanobacteria (subsection V) and the evolution of oxygenic photosynthesis from prokaryotes to plastids.</title>
        <authorList>
            <person name="Dagan T."/>
            <person name="Roettger M."/>
            <person name="Stucken K."/>
            <person name="Landan G."/>
            <person name="Koch R."/>
            <person name="Major P."/>
            <person name="Gould S.B."/>
            <person name="Goremykin V.V."/>
            <person name="Rippka R."/>
            <person name="Tandeau de Marsac N."/>
            <person name="Gugger M."/>
            <person name="Lockhart P.J."/>
            <person name="Allen J.F."/>
            <person name="Brune I."/>
            <person name="Maus I."/>
            <person name="Puhler A."/>
            <person name="Martin W.F."/>
        </authorList>
    </citation>
    <scope>NUCLEOTIDE SEQUENCE [LARGE SCALE GENOMIC DNA]</scope>
    <source>
        <strain evidence="2 3">PCC 7110</strain>
    </source>
</reference>
<name>A0A139X3R3_9CYAN</name>
<comment type="caution">
    <text evidence="2">The sequence shown here is derived from an EMBL/GenBank/DDBJ whole genome shotgun (WGS) entry which is preliminary data.</text>
</comment>
<dbReference type="InterPro" id="IPR053840">
    <property type="entry name" value="Hfq_1"/>
</dbReference>
<feature type="domain" description="Hfq-related" evidence="1">
    <location>
        <begin position="9"/>
        <end position="69"/>
    </location>
</feature>
<organism evidence="2 3">
    <name type="scientific">Scytonema hofmannii PCC 7110</name>
    <dbReference type="NCBI Taxonomy" id="128403"/>
    <lineage>
        <taxon>Bacteria</taxon>
        <taxon>Bacillati</taxon>
        <taxon>Cyanobacteriota</taxon>
        <taxon>Cyanophyceae</taxon>
        <taxon>Nostocales</taxon>
        <taxon>Scytonemataceae</taxon>
        <taxon>Scytonema</taxon>
    </lineage>
</organism>
<dbReference type="OrthoDB" id="573534at2"/>
<dbReference type="RefSeq" id="WP_017740248.1">
    <property type="nucleotide sequence ID" value="NZ_KQ976354.1"/>
</dbReference>
<keyword evidence="3" id="KW-1185">Reference proteome</keyword>
<accession>A0A139X3R3</accession>
<dbReference type="AlphaFoldDB" id="A0A139X3R3"/>
<evidence type="ECO:0000313" key="3">
    <source>
        <dbReference type="Proteomes" id="UP000076925"/>
    </source>
</evidence>
<dbReference type="InterPro" id="IPR010920">
    <property type="entry name" value="LSM_dom_sf"/>
</dbReference>